<reference evidence="2 3" key="1">
    <citation type="submission" date="2015-03" db="EMBL/GenBank/DDBJ databases">
        <title>Genomics and transcriptomics of the oil-accumulating basidiomycete yeast T. oleaginosus allow insights into substrate utilization and the diverse evolutionary trajectories of mating systems in fungi.</title>
        <authorList>
            <consortium name="DOE Joint Genome Institute"/>
            <person name="Kourist R."/>
            <person name="Kracht O."/>
            <person name="Bracharz F."/>
            <person name="Lipzen A."/>
            <person name="Nolan M."/>
            <person name="Ohm R."/>
            <person name="Grigoriev I."/>
            <person name="Sun S."/>
            <person name="Heitman J."/>
            <person name="Bruck T."/>
            <person name="Nowrousian M."/>
        </authorList>
    </citation>
    <scope>NUCLEOTIDE SEQUENCE [LARGE SCALE GENOMIC DNA]</scope>
    <source>
        <strain evidence="2 3">IBC0246</strain>
    </source>
</reference>
<dbReference type="GeneID" id="28986242"/>
<accession>A0A0J1ATM4</accession>
<keyword evidence="3" id="KW-1185">Reference proteome</keyword>
<feature type="compositionally biased region" description="Low complexity" evidence="1">
    <location>
        <begin position="1"/>
        <end position="24"/>
    </location>
</feature>
<proteinExistence type="predicted"/>
<evidence type="ECO:0000313" key="3">
    <source>
        <dbReference type="Proteomes" id="UP000053611"/>
    </source>
</evidence>
<organism evidence="2 3">
    <name type="scientific">Cutaneotrichosporon oleaginosum</name>
    <dbReference type="NCBI Taxonomy" id="879819"/>
    <lineage>
        <taxon>Eukaryota</taxon>
        <taxon>Fungi</taxon>
        <taxon>Dikarya</taxon>
        <taxon>Basidiomycota</taxon>
        <taxon>Agaricomycotina</taxon>
        <taxon>Tremellomycetes</taxon>
        <taxon>Trichosporonales</taxon>
        <taxon>Trichosporonaceae</taxon>
        <taxon>Cutaneotrichosporon</taxon>
    </lineage>
</organism>
<gene>
    <name evidence="2" type="ORF">CC85DRAFT_305751</name>
</gene>
<evidence type="ECO:0000256" key="1">
    <source>
        <dbReference type="SAM" id="MobiDB-lite"/>
    </source>
</evidence>
<dbReference type="AlphaFoldDB" id="A0A0J1ATM4"/>
<dbReference type="Proteomes" id="UP000053611">
    <property type="component" value="Unassembled WGS sequence"/>
</dbReference>
<sequence>MLKARSNSNTSVGSASSTSSSRSRTPGDMIAHIVAQQPKSPIHLWSGGNVRIEGRDLGLDAIEAVELASALRDDTRFEFVRIEYLDTEGDEWKASYRVASP</sequence>
<protein>
    <submittedName>
        <fullName evidence="2">Uncharacterized protein</fullName>
    </submittedName>
</protein>
<dbReference type="OrthoDB" id="2563592at2759"/>
<dbReference type="EMBL" id="KQ087290">
    <property type="protein sequence ID" value="KLT38669.1"/>
    <property type="molecule type" value="Genomic_DNA"/>
</dbReference>
<feature type="region of interest" description="Disordered" evidence="1">
    <location>
        <begin position="1"/>
        <end position="28"/>
    </location>
</feature>
<name>A0A0J1ATM4_9TREE</name>
<dbReference type="RefSeq" id="XP_018275160.1">
    <property type="nucleotide sequence ID" value="XM_018425639.1"/>
</dbReference>
<evidence type="ECO:0000313" key="2">
    <source>
        <dbReference type="EMBL" id="KLT38669.1"/>
    </source>
</evidence>